<evidence type="ECO:0000256" key="4">
    <source>
        <dbReference type="ARBA" id="ARBA00022917"/>
    </source>
</evidence>
<dbReference type="Gene3D" id="6.10.140.1950">
    <property type="match status" value="1"/>
</dbReference>
<feature type="region of interest" description="Disordered" evidence="7">
    <location>
        <begin position="288"/>
        <end position="313"/>
    </location>
</feature>
<dbReference type="NCBIfam" id="TIGR00019">
    <property type="entry name" value="prfA"/>
    <property type="match status" value="1"/>
</dbReference>
<dbReference type="RefSeq" id="WP_315571099.1">
    <property type="nucleotide sequence ID" value="NZ_CP118868.1"/>
</dbReference>
<evidence type="ECO:0000256" key="7">
    <source>
        <dbReference type="SAM" id="MobiDB-lite"/>
    </source>
</evidence>
<gene>
    <name evidence="6 9" type="primary">prfA</name>
    <name evidence="9" type="ORF">PYS61_03770</name>
</gene>
<dbReference type="InterPro" id="IPR000352">
    <property type="entry name" value="Pep_chain_release_fac_I"/>
</dbReference>
<dbReference type="InterPro" id="IPR045853">
    <property type="entry name" value="Pep_chain_release_fac_I_sf"/>
</dbReference>
<comment type="PTM">
    <text evidence="6">Methylated by PrmC. Methylation increases the termination efficiency of RF1.</text>
</comment>
<keyword evidence="4 6" id="KW-0648">Protein biosynthesis</keyword>
<evidence type="ECO:0000259" key="8">
    <source>
        <dbReference type="PROSITE" id="PS00745"/>
    </source>
</evidence>
<evidence type="ECO:0000256" key="2">
    <source>
        <dbReference type="ARBA" id="ARBA00010835"/>
    </source>
</evidence>
<dbReference type="InterPro" id="IPR004373">
    <property type="entry name" value="RF-1"/>
</dbReference>
<protein>
    <recommendedName>
        <fullName evidence="5 6">Peptide chain release factor 1</fullName>
        <shortName evidence="6">RF-1</shortName>
    </recommendedName>
</protein>
<dbReference type="NCBIfam" id="NF001859">
    <property type="entry name" value="PRK00591.1"/>
    <property type="match status" value="1"/>
</dbReference>
<dbReference type="SMART" id="SM00937">
    <property type="entry name" value="PCRF"/>
    <property type="match status" value="1"/>
</dbReference>
<feature type="compositionally biased region" description="Basic and acidic residues" evidence="7">
    <location>
        <begin position="289"/>
        <end position="311"/>
    </location>
</feature>
<evidence type="ECO:0000256" key="1">
    <source>
        <dbReference type="ARBA" id="ARBA00002986"/>
    </source>
</evidence>
<comment type="similarity">
    <text evidence="2 6">Belongs to the prokaryotic/mitochondrial release factor family.</text>
</comment>
<accession>A0ABY8C437</accession>
<sequence>MMLESNILKLQKYALRLEELEQTLSQPEIINDIARYTELSKELGDLQPLVEQYRQYTSLQTEIEKNLQLLAENHDPELHELLKSEQEELEARLQKTEEELNLSLLPKDPRDNLSLFMEIRAGAGGEEAALFAAELHRMYLMYAAKQNFKCKTLELNETEIGGIKEIVFQVEGKGAWSKLKYEMGVHRVQRVPATESGGRIHTSTATVAVIPEAETKEFAINPKDLRIDTYRASGAGGQHVNMTDSAVRITHFPTGLVVTCQDERSQIKNREKAMLVLISRLQQLQQEEENAKLSEERRSQIGTGDRSERIRTYNYPQGRVTDHRIGLTLYQLPQILAGDLDLLVKELQAAEQHKVNE</sequence>
<feature type="domain" description="Prokaryotic-type class I peptide chain release factors" evidence="8">
    <location>
        <begin position="231"/>
        <end position="247"/>
    </location>
</feature>
<organism evidence="9 10">
    <name type="scientific">Amygdalobacter indicium</name>
    <dbReference type="NCBI Taxonomy" id="3029272"/>
    <lineage>
        <taxon>Bacteria</taxon>
        <taxon>Bacillati</taxon>
        <taxon>Bacillota</taxon>
        <taxon>Clostridia</taxon>
        <taxon>Eubacteriales</taxon>
        <taxon>Oscillospiraceae</taxon>
        <taxon>Amygdalobacter</taxon>
    </lineage>
</organism>
<dbReference type="InterPro" id="IPR005139">
    <property type="entry name" value="PCRF"/>
</dbReference>
<dbReference type="HAMAP" id="MF_00093">
    <property type="entry name" value="Rel_fac_1"/>
    <property type="match status" value="1"/>
</dbReference>
<dbReference type="PROSITE" id="PS00745">
    <property type="entry name" value="RF_PROK_I"/>
    <property type="match status" value="1"/>
</dbReference>
<dbReference type="Pfam" id="PF03462">
    <property type="entry name" value="PCRF"/>
    <property type="match status" value="1"/>
</dbReference>
<proteinExistence type="inferred from homology"/>
<feature type="modified residue" description="N5-methylglutamine" evidence="6">
    <location>
        <position position="238"/>
    </location>
</feature>
<keyword evidence="3 6" id="KW-0488">Methylation</keyword>
<evidence type="ECO:0000256" key="3">
    <source>
        <dbReference type="ARBA" id="ARBA00022481"/>
    </source>
</evidence>
<evidence type="ECO:0000313" key="10">
    <source>
        <dbReference type="Proteomes" id="UP001220478"/>
    </source>
</evidence>
<dbReference type="Proteomes" id="UP001220478">
    <property type="component" value="Chromosome"/>
</dbReference>
<dbReference type="PANTHER" id="PTHR43804:SF7">
    <property type="entry name" value="LD18447P"/>
    <property type="match status" value="1"/>
</dbReference>
<dbReference type="SUPFAM" id="SSF75620">
    <property type="entry name" value="Release factor"/>
    <property type="match status" value="1"/>
</dbReference>
<comment type="subcellular location">
    <subcellularLocation>
        <location evidence="6">Cytoplasm</location>
    </subcellularLocation>
</comment>
<reference evidence="9 10" key="1">
    <citation type="submission" date="2023-02" db="EMBL/GenBank/DDBJ databases">
        <title>Novel Oscillospiraceae bacterial genomes.</title>
        <authorList>
            <person name="Srinivasan S."/>
            <person name="Austin M.N."/>
            <person name="Fiedler T.L."/>
            <person name="Strenk S.M."/>
            <person name="Agnew K.J."/>
            <person name="Nagana Gowda G.A."/>
            <person name="Raftery D."/>
            <person name="Beamer M.A."/>
            <person name="Achilles S.L."/>
            <person name="Wiesenfeld H.C."/>
            <person name="Fredricks D.N."/>
            <person name="Hillier S.L."/>
        </authorList>
    </citation>
    <scope>NUCLEOTIDE SEQUENCE [LARGE SCALE GENOMIC DNA]</scope>
    <source>
        <strain evidence="9 10">CHIC02 1186E3-8</strain>
    </source>
</reference>
<evidence type="ECO:0000256" key="5">
    <source>
        <dbReference type="ARBA" id="ARBA00050039"/>
    </source>
</evidence>
<evidence type="ECO:0000256" key="6">
    <source>
        <dbReference type="HAMAP-Rule" id="MF_00093"/>
    </source>
</evidence>
<evidence type="ECO:0000313" key="9">
    <source>
        <dbReference type="EMBL" id="WEG35069.1"/>
    </source>
</evidence>
<keyword evidence="10" id="KW-1185">Reference proteome</keyword>
<keyword evidence="6" id="KW-0963">Cytoplasm</keyword>
<dbReference type="InterPro" id="IPR050057">
    <property type="entry name" value="Prokaryotic/Mito_RF"/>
</dbReference>
<dbReference type="PANTHER" id="PTHR43804">
    <property type="entry name" value="LD18447P"/>
    <property type="match status" value="1"/>
</dbReference>
<dbReference type="Gene3D" id="3.30.160.20">
    <property type="match status" value="1"/>
</dbReference>
<name>A0ABY8C437_9FIRM</name>
<dbReference type="Pfam" id="PF00472">
    <property type="entry name" value="RF-1"/>
    <property type="match status" value="1"/>
</dbReference>
<dbReference type="EMBL" id="CP118868">
    <property type="protein sequence ID" value="WEG35069.1"/>
    <property type="molecule type" value="Genomic_DNA"/>
</dbReference>
<comment type="function">
    <text evidence="1 6">Peptide chain release factor 1 directs the termination of translation in response to the peptide chain termination codons UAG and UAA.</text>
</comment>
<dbReference type="Gene3D" id="3.30.70.1660">
    <property type="match status" value="1"/>
</dbReference>